<gene>
    <name evidence="5" type="ORF">CCH79_00020063</name>
</gene>
<evidence type="ECO:0000256" key="3">
    <source>
        <dbReference type="RuleBase" id="RU361235"/>
    </source>
</evidence>
<keyword evidence="6" id="KW-1185">Reference proteome</keyword>
<dbReference type="PROSITE" id="PS00122">
    <property type="entry name" value="CARBOXYLESTERASE_B_1"/>
    <property type="match status" value="1"/>
</dbReference>
<dbReference type="InterPro" id="IPR002018">
    <property type="entry name" value="CarbesteraseB"/>
</dbReference>
<dbReference type="Gene3D" id="3.40.50.1820">
    <property type="entry name" value="alpha/beta hydrolase"/>
    <property type="match status" value="1"/>
</dbReference>
<feature type="domain" description="Carboxylesterase type B" evidence="4">
    <location>
        <begin position="1"/>
        <end position="242"/>
    </location>
</feature>
<evidence type="ECO:0000259" key="4">
    <source>
        <dbReference type="Pfam" id="PF00135"/>
    </source>
</evidence>
<dbReference type="AlphaFoldDB" id="A0A315V0F0"/>
<dbReference type="Proteomes" id="UP000250572">
    <property type="component" value="Unassembled WGS sequence"/>
</dbReference>
<dbReference type="EMBL" id="NHOQ01002458">
    <property type="protein sequence ID" value="PWA16983.1"/>
    <property type="molecule type" value="Genomic_DNA"/>
</dbReference>
<evidence type="ECO:0000256" key="2">
    <source>
        <dbReference type="ARBA" id="ARBA00022801"/>
    </source>
</evidence>
<name>A0A315V0F0_GAMAF</name>
<dbReference type="GO" id="GO:0016787">
    <property type="term" value="F:hydrolase activity"/>
    <property type="evidence" value="ECO:0007669"/>
    <property type="project" value="UniProtKB-KW"/>
</dbReference>
<accession>A0A315V0F0</accession>
<dbReference type="InterPro" id="IPR051093">
    <property type="entry name" value="Neuroligin/BSAL"/>
</dbReference>
<comment type="similarity">
    <text evidence="1 3">Belongs to the type-B carboxylesterase/lipase family.</text>
</comment>
<dbReference type="InterPro" id="IPR029058">
    <property type="entry name" value="AB_hydrolase_fold"/>
</dbReference>
<dbReference type="Pfam" id="PF00135">
    <property type="entry name" value="COesterase"/>
    <property type="match status" value="1"/>
</dbReference>
<comment type="caution">
    <text evidence="5">The sequence shown here is derived from an EMBL/GenBank/DDBJ whole genome shotgun (WGS) entry which is preliminary data.</text>
</comment>
<reference evidence="5 6" key="1">
    <citation type="journal article" date="2018" name="G3 (Bethesda)">
        <title>A High-Quality Reference Genome for the Invasive Mosquitofish Gambusia affinis Using a Chicago Library.</title>
        <authorList>
            <person name="Hoffberg S.L."/>
            <person name="Troendle N.J."/>
            <person name="Glenn T.C."/>
            <person name="Mahmud O."/>
            <person name="Louha S."/>
            <person name="Chalopin D."/>
            <person name="Bennetzen J.L."/>
            <person name="Mauricio R."/>
        </authorList>
    </citation>
    <scope>NUCLEOTIDE SEQUENCE [LARGE SCALE GENOMIC DNA]</scope>
    <source>
        <strain evidence="5">NE01/NJP1002.9</strain>
        <tissue evidence="5">Muscle</tissue>
    </source>
</reference>
<evidence type="ECO:0000313" key="5">
    <source>
        <dbReference type="EMBL" id="PWA16983.1"/>
    </source>
</evidence>
<evidence type="ECO:0000256" key="1">
    <source>
        <dbReference type="ARBA" id="ARBA00005964"/>
    </source>
</evidence>
<dbReference type="EC" id="3.1.1.-" evidence="3"/>
<proteinExistence type="inferred from homology"/>
<keyword evidence="2 3" id="KW-0378">Hydrolase</keyword>
<feature type="non-terminal residue" evidence="5">
    <location>
        <position position="276"/>
    </location>
</feature>
<dbReference type="PANTHER" id="PTHR43903">
    <property type="entry name" value="NEUROLIGIN"/>
    <property type="match status" value="1"/>
</dbReference>
<organism evidence="5 6">
    <name type="scientific">Gambusia affinis</name>
    <name type="common">Western mosquitofish</name>
    <name type="synonym">Heterandria affinis</name>
    <dbReference type="NCBI Taxonomy" id="33528"/>
    <lineage>
        <taxon>Eukaryota</taxon>
        <taxon>Metazoa</taxon>
        <taxon>Chordata</taxon>
        <taxon>Craniata</taxon>
        <taxon>Vertebrata</taxon>
        <taxon>Euteleostomi</taxon>
        <taxon>Actinopterygii</taxon>
        <taxon>Neopterygii</taxon>
        <taxon>Teleostei</taxon>
        <taxon>Neoteleostei</taxon>
        <taxon>Acanthomorphata</taxon>
        <taxon>Ovalentaria</taxon>
        <taxon>Atherinomorphae</taxon>
        <taxon>Cyprinodontiformes</taxon>
        <taxon>Poeciliidae</taxon>
        <taxon>Poeciliinae</taxon>
        <taxon>Gambusia</taxon>
    </lineage>
</organism>
<sequence length="276" mass="29801">MVYLFGGAFLLGASNDVEVFGESLYDGKEMADRGGVIVVTVNYRVGTLGFLSSGDERLPGNYGLWDQHAAISWVRRNIRAFGGNPDNITIFGQSAGAASVNFQMLSPHSKGLFRRAICQGGVALSPWALQKSPMAFAKKIARKVNCWQTQEDDMLACLKTADPVKLTMAGKINLLDIFGKGPVMDLLQLAPVVDGDFIPDDPGKLFHNAAQFDYLAGVNSMDGHIFAGIDVPSINNMKEATTVLQTGGRRVNWSGFLLRDQVKGLLTGLTKEKGDA</sequence>
<dbReference type="SUPFAM" id="SSF53474">
    <property type="entry name" value="alpha/beta-Hydrolases"/>
    <property type="match status" value="1"/>
</dbReference>
<evidence type="ECO:0000313" key="6">
    <source>
        <dbReference type="Proteomes" id="UP000250572"/>
    </source>
</evidence>
<dbReference type="STRING" id="33528.ENSGAFP00000014508"/>
<protein>
    <recommendedName>
        <fullName evidence="3">Carboxylic ester hydrolase</fullName>
        <ecNumber evidence="3">3.1.1.-</ecNumber>
    </recommendedName>
</protein>
<dbReference type="InterPro" id="IPR019826">
    <property type="entry name" value="Carboxylesterase_B_AS"/>
</dbReference>